<proteinExistence type="predicted"/>
<dbReference type="InterPro" id="IPR034154">
    <property type="entry name" value="TOPRIM_DnaG/twinkle"/>
</dbReference>
<dbReference type="Proteomes" id="UP000827787">
    <property type="component" value="Segment"/>
</dbReference>
<dbReference type="CDD" id="cd01029">
    <property type="entry name" value="TOPRIM_primases"/>
    <property type="match status" value="1"/>
</dbReference>
<name>A0AAE7XIR5_9CAUD</name>
<evidence type="ECO:0000313" key="1">
    <source>
        <dbReference type="EMBL" id="QZE56222.1"/>
    </source>
</evidence>
<dbReference type="EMBL" id="MZ443770">
    <property type="protein sequence ID" value="QZE56222.1"/>
    <property type="molecule type" value="Genomic_DNA"/>
</dbReference>
<protein>
    <recommendedName>
        <fullName evidence="3">DNA primase</fullName>
    </recommendedName>
</protein>
<dbReference type="Gene3D" id="3.40.1360.10">
    <property type="match status" value="1"/>
</dbReference>
<sequence>MHLSMTLTRKPVVTSREHSVASSWCGDQKLNLNGSTVFLTESVFKACALHRLGLNAWSVLGSDVNLHLYRQLRLLGLRFVCLGDNDAAGEKFSQTFGLGTTSKDLDEMTDEELRDLTLPFLRK</sequence>
<reference evidence="1 2" key="1">
    <citation type="submission" date="2021-06" db="EMBL/GenBank/DDBJ databases">
        <title>Complete genome sequence of Erwinia phage pEa_SNUABM_03.</title>
        <authorList>
            <person name="Kim S.G."/>
            <person name="Park S.C."/>
        </authorList>
    </citation>
    <scope>NUCLEOTIDE SEQUENCE [LARGE SCALE GENOMIC DNA]</scope>
</reference>
<gene>
    <name evidence="1" type="ORF">pEaSNUABM3_00025</name>
</gene>
<evidence type="ECO:0000313" key="2">
    <source>
        <dbReference type="Proteomes" id="UP000827787"/>
    </source>
</evidence>
<evidence type="ECO:0008006" key="3">
    <source>
        <dbReference type="Google" id="ProtNLM"/>
    </source>
</evidence>
<accession>A0AAE7XIR5</accession>
<keyword evidence="2" id="KW-1185">Reference proteome</keyword>
<organism evidence="1 2">
    <name type="scientific">Erwinia phage pEa_SNUABM_3</name>
    <dbReference type="NCBI Taxonomy" id="2869552"/>
    <lineage>
        <taxon>Viruses</taxon>
        <taxon>Duplodnaviria</taxon>
        <taxon>Heunggongvirae</taxon>
        <taxon>Uroviricota</taxon>
        <taxon>Caudoviricetes</taxon>
        <taxon>Alexandravirus</taxon>
        <taxon>Alexandravirus SNUABM3</taxon>
    </lineage>
</organism>